<keyword evidence="1" id="KW-0472">Membrane</keyword>
<organism evidence="2">
    <name type="scientific">Octopus bimaculoides</name>
    <name type="common">California two-spotted octopus</name>
    <dbReference type="NCBI Taxonomy" id="37653"/>
    <lineage>
        <taxon>Eukaryota</taxon>
        <taxon>Metazoa</taxon>
        <taxon>Spiralia</taxon>
        <taxon>Lophotrochozoa</taxon>
        <taxon>Mollusca</taxon>
        <taxon>Cephalopoda</taxon>
        <taxon>Coleoidea</taxon>
        <taxon>Octopodiformes</taxon>
        <taxon>Octopoda</taxon>
        <taxon>Incirrata</taxon>
        <taxon>Octopodidae</taxon>
        <taxon>Octopus</taxon>
    </lineage>
</organism>
<protein>
    <submittedName>
        <fullName evidence="2">Uncharacterized protein</fullName>
    </submittedName>
</protein>
<gene>
    <name evidence="2" type="ORF">OCBIM_22039255mg</name>
</gene>
<proteinExistence type="predicted"/>
<reference evidence="2" key="1">
    <citation type="submission" date="2015-07" db="EMBL/GenBank/DDBJ databases">
        <title>MeaNS - Measles Nucleotide Surveillance Program.</title>
        <authorList>
            <person name="Tran T."/>
            <person name="Druce J."/>
        </authorList>
    </citation>
    <scope>NUCLEOTIDE SEQUENCE</scope>
    <source>
        <strain evidence="2">UCB-OBI-ISO-001</strain>
        <tissue evidence="2">Gonad</tissue>
    </source>
</reference>
<feature type="transmembrane region" description="Helical" evidence="1">
    <location>
        <begin position="20"/>
        <end position="41"/>
    </location>
</feature>
<keyword evidence="1" id="KW-0812">Transmembrane</keyword>
<keyword evidence="1" id="KW-1133">Transmembrane helix</keyword>
<accession>A0A0L8G6B7</accession>
<dbReference type="EMBL" id="KQ423593">
    <property type="protein sequence ID" value="KOF72576.1"/>
    <property type="molecule type" value="Genomic_DNA"/>
</dbReference>
<evidence type="ECO:0000256" key="1">
    <source>
        <dbReference type="SAM" id="Phobius"/>
    </source>
</evidence>
<name>A0A0L8G6B7_OCTBM</name>
<feature type="transmembrane region" description="Helical" evidence="1">
    <location>
        <begin position="53"/>
        <end position="69"/>
    </location>
</feature>
<dbReference type="AlphaFoldDB" id="A0A0L8G6B7"/>
<evidence type="ECO:0000313" key="2">
    <source>
        <dbReference type="EMBL" id="KOF72576.1"/>
    </source>
</evidence>
<sequence>MPPPPPLRLRPMANITHLLQPTLLMLLLTVPLWCLATYRLLRTASLLMVVQQLVLVNYSLSLSFPSFFVS</sequence>